<sequence length="227" mass="25484">MTDVSASPPTETLGYTMWAVFRRDPQRPAPAGDLTAAVAEVEASGVTVRGFYDVSGLRADADLMIWLTGIGVAPEVLQSALRTLRRAEPLASLVPVWNAMGVHRDAEFTASHLPAFMRDKDPETWLTVYPFVRSYDWYILPDEERRQMLADHGRKGAAHRSVLSNTVASFALGDYEWILALEAPELVELVDLMRDLRQTEARRHVREEVPFYTGRRIGLDEISEVLS</sequence>
<organism evidence="10">
    <name type="scientific">Microbacterium sp. LWS13-1.2</name>
    <dbReference type="NCBI Taxonomy" id="3135264"/>
    <lineage>
        <taxon>Bacteria</taxon>
        <taxon>Bacillati</taxon>
        <taxon>Actinomycetota</taxon>
        <taxon>Actinomycetes</taxon>
        <taxon>Micrococcales</taxon>
        <taxon>Microbacteriaceae</taxon>
        <taxon>Microbacterium</taxon>
    </lineage>
</organism>
<reference evidence="10" key="1">
    <citation type="submission" date="2024-04" db="EMBL/GenBank/DDBJ databases">
        <authorList>
            <person name="Roder T."/>
            <person name="Oberhansli S."/>
            <person name="Kreuzer M."/>
        </authorList>
    </citation>
    <scope>NUCLEOTIDE SEQUENCE</scope>
    <source>
        <strain evidence="10">LWS13-1.2</strain>
    </source>
</reference>
<keyword evidence="3 9" id="KW-0479">Metal-binding</keyword>
<evidence type="ECO:0000256" key="9">
    <source>
        <dbReference type="HAMAP-Rule" id="MF_02244"/>
    </source>
</evidence>
<evidence type="ECO:0000256" key="7">
    <source>
        <dbReference type="ARBA" id="ARBA00049896"/>
    </source>
</evidence>
<feature type="binding site" description="axial binding residue" evidence="9">
    <location>
        <position position="152"/>
    </location>
    <ligand>
        <name>Fe-coproporphyrin III</name>
        <dbReference type="ChEBI" id="CHEBI:68438"/>
    </ligand>
    <ligandPart>
        <name>Fe</name>
        <dbReference type="ChEBI" id="CHEBI:18248"/>
    </ligandPart>
</feature>
<dbReference type="InterPro" id="IPR011008">
    <property type="entry name" value="Dimeric_a/b-barrel"/>
</dbReference>
<accession>A0AAU6S9E8</accession>
<keyword evidence="2 9" id="KW-0349">Heme</keyword>
<comment type="catalytic activity">
    <reaction evidence="9">
        <text>harderoheme III + H2O2 + H(+) = heme b + CO2 + 2 H2O</text>
        <dbReference type="Rhea" id="RHEA:57944"/>
        <dbReference type="ChEBI" id="CHEBI:15377"/>
        <dbReference type="ChEBI" id="CHEBI:15378"/>
        <dbReference type="ChEBI" id="CHEBI:16240"/>
        <dbReference type="ChEBI" id="CHEBI:16526"/>
        <dbReference type="ChEBI" id="CHEBI:60344"/>
        <dbReference type="ChEBI" id="CHEBI:142463"/>
    </reaction>
</comment>
<evidence type="ECO:0000256" key="1">
    <source>
        <dbReference type="ARBA" id="ARBA00014413"/>
    </source>
</evidence>
<dbReference type="GO" id="GO:0046872">
    <property type="term" value="F:metal ion binding"/>
    <property type="evidence" value="ECO:0007669"/>
    <property type="project" value="UniProtKB-KW"/>
</dbReference>
<proteinExistence type="inferred from homology"/>
<comment type="catalytic activity">
    <reaction evidence="7">
        <text>Fe-coproporphyrin III + 2 H2O2 + 2 H(+) = heme b + 2 CO2 + 4 H2O</text>
        <dbReference type="Rhea" id="RHEA:56516"/>
        <dbReference type="ChEBI" id="CHEBI:15377"/>
        <dbReference type="ChEBI" id="CHEBI:15378"/>
        <dbReference type="ChEBI" id="CHEBI:16240"/>
        <dbReference type="ChEBI" id="CHEBI:16526"/>
        <dbReference type="ChEBI" id="CHEBI:60344"/>
        <dbReference type="ChEBI" id="CHEBI:68438"/>
        <dbReference type="EC" id="1.3.98.5"/>
    </reaction>
    <physiologicalReaction direction="left-to-right" evidence="7">
        <dbReference type="Rhea" id="RHEA:56517"/>
    </physiologicalReaction>
</comment>
<gene>
    <name evidence="9" type="primary">chdC</name>
    <name evidence="10" type="ORF">MRBLWS13_001155</name>
</gene>
<dbReference type="SUPFAM" id="SSF54909">
    <property type="entry name" value="Dimeric alpha+beta barrel"/>
    <property type="match status" value="1"/>
</dbReference>
<dbReference type="GO" id="GO:0016634">
    <property type="term" value="F:oxidoreductase activity, acting on the CH-CH group of donors, oxygen as acceptor"/>
    <property type="evidence" value="ECO:0007669"/>
    <property type="project" value="UniProtKB-UniRule"/>
</dbReference>
<evidence type="ECO:0000256" key="2">
    <source>
        <dbReference type="ARBA" id="ARBA00022617"/>
    </source>
</evidence>
<comment type="similarity">
    <text evidence="9">Belongs to the ChdC family. Type 2 subfamily.</text>
</comment>
<dbReference type="PANTHER" id="PTHR36843">
    <property type="entry name" value="HEME-DEPENDENT PEROXIDASE YWFI-RELATED"/>
    <property type="match status" value="1"/>
</dbReference>
<evidence type="ECO:0000256" key="6">
    <source>
        <dbReference type="ARBA" id="ARBA00030236"/>
    </source>
</evidence>
<dbReference type="AlphaFoldDB" id="A0AAU6S9E8"/>
<keyword evidence="9" id="KW-0350">Heme biosynthesis</keyword>
<evidence type="ECO:0000256" key="5">
    <source>
        <dbReference type="ARBA" id="ARBA00029882"/>
    </source>
</evidence>
<evidence type="ECO:0000256" key="4">
    <source>
        <dbReference type="ARBA" id="ARBA00023004"/>
    </source>
</evidence>
<dbReference type="PANTHER" id="PTHR36843:SF1">
    <property type="entry name" value="COPROHEME DECARBOXYLASE"/>
    <property type="match status" value="1"/>
</dbReference>
<dbReference type="HAMAP" id="MF_02244">
    <property type="entry name" value="Coproheme_decarbox_2"/>
    <property type="match status" value="1"/>
</dbReference>
<dbReference type="EC" id="1.3.98.5" evidence="8 9"/>
<dbReference type="InterPro" id="IPR010644">
    <property type="entry name" value="ChdC/CLD"/>
</dbReference>
<dbReference type="NCBIfam" id="NF042928">
    <property type="entry name" value="HemQ_actino"/>
    <property type="match status" value="1"/>
</dbReference>
<keyword evidence="4 9" id="KW-0408">Iron</keyword>
<dbReference type="Gene3D" id="3.30.70.1030">
    <property type="entry name" value="Apc35880, domain 1"/>
    <property type="match status" value="1"/>
</dbReference>
<comment type="catalytic activity">
    <reaction evidence="9">
        <text>Fe-coproporphyrin III + H2O2 + H(+) = harderoheme III + CO2 + 2 H2O</text>
        <dbReference type="Rhea" id="RHEA:57940"/>
        <dbReference type="ChEBI" id="CHEBI:15377"/>
        <dbReference type="ChEBI" id="CHEBI:15378"/>
        <dbReference type="ChEBI" id="CHEBI:16240"/>
        <dbReference type="ChEBI" id="CHEBI:16526"/>
        <dbReference type="ChEBI" id="CHEBI:68438"/>
        <dbReference type="ChEBI" id="CHEBI:142463"/>
    </reaction>
</comment>
<dbReference type="EMBL" id="CP151632">
    <property type="protein sequence ID" value="WZO33528.1"/>
    <property type="molecule type" value="Genomic_DNA"/>
</dbReference>
<evidence type="ECO:0000256" key="8">
    <source>
        <dbReference type="ARBA" id="ARBA00050019"/>
    </source>
</evidence>
<feature type="active site" evidence="9">
    <location>
        <position position="129"/>
    </location>
</feature>
<evidence type="ECO:0000313" key="10">
    <source>
        <dbReference type="EMBL" id="WZO33528.1"/>
    </source>
</evidence>
<protein>
    <recommendedName>
        <fullName evidence="1 9">Coproheme decarboxylase</fullName>
        <ecNumber evidence="8 9">1.3.98.5</ecNumber>
    </recommendedName>
    <alternativeName>
        <fullName evidence="5 9">Coproheme III oxidative decarboxylase</fullName>
    </alternativeName>
    <alternativeName>
        <fullName evidence="6 9">Hydrogen peroxide-dependent heme synthase</fullName>
    </alternativeName>
</protein>
<dbReference type="GO" id="GO:0006785">
    <property type="term" value="P:heme B biosynthetic process"/>
    <property type="evidence" value="ECO:0007669"/>
    <property type="project" value="UniProtKB-UniRule"/>
</dbReference>
<evidence type="ECO:0000256" key="3">
    <source>
        <dbReference type="ARBA" id="ARBA00022723"/>
    </source>
</evidence>
<comment type="cofactor">
    <cofactor evidence="9">
        <name>Fe-coproporphyrin III</name>
        <dbReference type="ChEBI" id="CHEBI:68438"/>
    </cofactor>
    <text evidence="9">Fe-coproporphyrin III acts as both substrate and redox cofactor.</text>
</comment>
<keyword evidence="9" id="KW-0560">Oxidoreductase</keyword>
<comment type="pathway">
    <text evidence="9">Porphyrin-containing compound metabolism; protoheme biosynthesis.</text>
</comment>
<name>A0AAU6S9E8_9MICO</name>
<dbReference type="Pfam" id="PF06778">
    <property type="entry name" value="Chlor_dismutase"/>
    <property type="match status" value="1"/>
</dbReference>
<dbReference type="RefSeq" id="WP_349428073.1">
    <property type="nucleotide sequence ID" value="NZ_CP151632.1"/>
</dbReference>
<dbReference type="GO" id="GO:0020037">
    <property type="term" value="F:heme binding"/>
    <property type="evidence" value="ECO:0007669"/>
    <property type="project" value="InterPro"/>
</dbReference>
<comment type="function">
    <text evidence="9">Involved in coproporphyrin-dependent heme b biosynthesis. Catalyzes the decarboxylation of Fe-coproporphyrin III (coproheme) to heme b (protoheme IX), the last step of the pathway. The reaction occurs in a stepwise manner with a three-propionate intermediate.</text>
</comment>